<dbReference type="Gene3D" id="3.40.50.720">
    <property type="entry name" value="NAD(P)-binding Rossmann-like Domain"/>
    <property type="match status" value="1"/>
</dbReference>
<feature type="compositionally biased region" description="Pro residues" evidence="5">
    <location>
        <begin position="581"/>
        <end position="591"/>
    </location>
</feature>
<dbReference type="AlphaFoldDB" id="A0A2G5E9S0"/>
<dbReference type="InterPro" id="IPR036291">
    <property type="entry name" value="NAD(P)-bd_dom_sf"/>
</dbReference>
<sequence>MELLLLPSSPLTTFHTSSSSRRNLVLKHHFLSDHTSLNFSNVNKYSVSKKLKFPHFRAQASESVQATTKSSSEEYGSKDKHLVFVAGSTGKVGSRTVRELLKLGFRVRAGVRSAQRAETLVQSVQQLKLDDGTSAVEKLELIECDLEQDRIEPAIANASVVICCIGASEKEIFDITGPYRIDYQATKNLIDAATVAGVNHFILLTSLGTNKIGFPAAILNLFWGVLIWKRKAEEALIASGLPYTIVRPGGMERPTDIYKETHNVSLAKEDTLFGGQVSNLQVAELMAFMTKNRDLSCNKVVEVIAETTAPLSPFDELLSKIPSKRVDRSSLKEPQTTPSTVAVATSSVNGKEPPSKTPLLNVRPSSYIMNEDLKSPTPTPPTPIPSTSQIATSTSNVQEAELKPITSQTQDSSKKLTESEKTVTLNNIQNSGSLSPYIAYDDLKPPTSPTPAAPSSTKGNSSVVQAVSEPIIAASEANISGSTTMAKETISTPPEVQKTMPLSPYFFYEDLKPPTSPTPTPNSQKLEAVAAAKQENESVPSSGGSATAEKTPADVVKKEVISTEKTSYLSPYPMYEDLKPPSSPIPSPKKC</sequence>
<dbReference type="SUPFAM" id="SSF51735">
    <property type="entry name" value="NAD(P)-binding Rossmann-fold domains"/>
    <property type="match status" value="1"/>
</dbReference>
<feature type="domain" description="NAD(P)-binding" evidence="6">
    <location>
        <begin position="87"/>
        <end position="289"/>
    </location>
</feature>
<feature type="region of interest" description="Disordered" evidence="5">
    <location>
        <begin position="326"/>
        <end position="462"/>
    </location>
</feature>
<comment type="subcellular location">
    <subcellularLocation>
        <location evidence="1">Plastid</location>
        <location evidence="1">Chloroplast</location>
    </subcellularLocation>
</comment>
<evidence type="ECO:0000256" key="4">
    <source>
        <dbReference type="ARBA" id="ARBA00022946"/>
    </source>
</evidence>
<dbReference type="PANTHER" id="PTHR47285">
    <property type="entry name" value="PROTEIN TIC 62, CHLOROPLASTIC"/>
    <property type="match status" value="1"/>
</dbReference>
<protein>
    <recommendedName>
        <fullName evidence="6">NAD(P)-binding domain-containing protein</fullName>
    </recommendedName>
</protein>
<feature type="compositionally biased region" description="Basic and acidic residues" evidence="5">
    <location>
        <begin position="412"/>
        <end position="421"/>
    </location>
</feature>
<evidence type="ECO:0000259" key="6">
    <source>
        <dbReference type="Pfam" id="PF13460"/>
    </source>
</evidence>
<name>A0A2G5E9S0_AQUCA</name>
<dbReference type="FunCoup" id="A0A2G5E9S0">
    <property type="interactions" value="1397"/>
</dbReference>
<evidence type="ECO:0000256" key="2">
    <source>
        <dbReference type="ARBA" id="ARBA00022528"/>
    </source>
</evidence>
<accession>A0A2G5E9S0</accession>
<feature type="compositionally biased region" description="Basic and acidic residues" evidence="5">
    <location>
        <begin position="551"/>
        <end position="562"/>
    </location>
</feature>
<keyword evidence="3" id="KW-0934">Plastid</keyword>
<organism evidence="7 8">
    <name type="scientific">Aquilegia coerulea</name>
    <name type="common">Rocky mountain columbine</name>
    <dbReference type="NCBI Taxonomy" id="218851"/>
    <lineage>
        <taxon>Eukaryota</taxon>
        <taxon>Viridiplantae</taxon>
        <taxon>Streptophyta</taxon>
        <taxon>Embryophyta</taxon>
        <taxon>Tracheophyta</taxon>
        <taxon>Spermatophyta</taxon>
        <taxon>Magnoliopsida</taxon>
        <taxon>Ranunculales</taxon>
        <taxon>Ranunculaceae</taxon>
        <taxon>Thalictroideae</taxon>
        <taxon>Aquilegia</taxon>
    </lineage>
</organism>
<dbReference type="Pfam" id="PF13460">
    <property type="entry name" value="NAD_binding_10"/>
    <property type="match status" value="1"/>
</dbReference>
<dbReference type="EMBL" id="KZ305027">
    <property type="protein sequence ID" value="PIA52480.1"/>
    <property type="molecule type" value="Genomic_DNA"/>
</dbReference>
<evidence type="ECO:0000256" key="3">
    <source>
        <dbReference type="ARBA" id="ARBA00022640"/>
    </source>
</evidence>
<evidence type="ECO:0000256" key="1">
    <source>
        <dbReference type="ARBA" id="ARBA00004229"/>
    </source>
</evidence>
<reference evidence="7 8" key="1">
    <citation type="submission" date="2017-09" db="EMBL/GenBank/DDBJ databases">
        <title>WGS assembly of Aquilegia coerulea Goldsmith.</title>
        <authorList>
            <person name="Hodges S."/>
            <person name="Kramer E."/>
            <person name="Nordborg M."/>
            <person name="Tomkins J."/>
            <person name="Borevitz J."/>
            <person name="Derieg N."/>
            <person name="Yan J."/>
            <person name="Mihaltcheva S."/>
            <person name="Hayes R.D."/>
            <person name="Rokhsar D."/>
        </authorList>
    </citation>
    <scope>NUCLEOTIDE SEQUENCE [LARGE SCALE GENOMIC DNA]</scope>
    <source>
        <strain evidence="8">cv. Goldsmith</strain>
    </source>
</reference>
<dbReference type="GO" id="GO:0009507">
    <property type="term" value="C:chloroplast"/>
    <property type="evidence" value="ECO:0007669"/>
    <property type="project" value="UniProtKB-SubCell"/>
</dbReference>
<evidence type="ECO:0000256" key="5">
    <source>
        <dbReference type="SAM" id="MobiDB-lite"/>
    </source>
</evidence>
<evidence type="ECO:0000313" key="7">
    <source>
        <dbReference type="EMBL" id="PIA52480.1"/>
    </source>
</evidence>
<dbReference type="InParanoid" id="A0A2G5E9S0"/>
<evidence type="ECO:0000313" key="8">
    <source>
        <dbReference type="Proteomes" id="UP000230069"/>
    </source>
</evidence>
<gene>
    <name evidence="7" type="ORF">AQUCO_01000393v1</name>
</gene>
<feature type="compositionally biased region" description="Polar residues" evidence="5">
    <location>
        <begin position="422"/>
        <end position="434"/>
    </location>
</feature>
<dbReference type="CDD" id="cd05243">
    <property type="entry name" value="SDR_a5"/>
    <property type="match status" value="1"/>
</dbReference>
<feature type="compositionally biased region" description="Low complexity" evidence="5">
    <location>
        <begin position="385"/>
        <end position="395"/>
    </location>
</feature>
<dbReference type="STRING" id="218851.A0A2G5E9S0"/>
<dbReference type="FunFam" id="3.40.50.720:FF:000499">
    <property type="entry name" value="Protein TIC 62, chloroplastic"/>
    <property type="match status" value="1"/>
</dbReference>
<dbReference type="InterPro" id="IPR044719">
    <property type="entry name" value="TIC62"/>
</dbReference>
<feature type="region of interest" description="Disordered" evidence="5">
    <location>
        <begin position="511"/>
        <end position="591"/>
    </location>
</feature>
<dbReference type="OrthoDB" id="419598at2759"/>
<dbReference type="InterPro" id="IPR016040">
    <property type="entry name" value="NAD(P)-bd_dom"/>
</dbReference>
<keyword evidence="4" id="KW-0809">Transit peptide</keyword>
<keyword evidence="8" id="KW-1185">Reference proteome</keyword>
<keyword evidence="2" id="KW-0150">Chloroplast</keyword>
<dbReference type="Proteomes" id="UP000230069">
    <property type="component" value="Unassembled WGS sequence"/>
</dbReference>
<feature type="compositionally biased region" description="Low complexity" evidence="5">
    <location>
        <begin position="336"/>
        <end position="348"/>
    </location>
</feature>
<dbReference type="PANTHER" id="PTHR47285:SF1">
    <property type="entry name" value="PROTEIN TIC 62, CHLOROPLASTIC"/>
    <property type="match status" value="1"/>
</dbReference>
<proteinExistence type="predicted"/>